<dbReference type="Proteomes" id="UP001312865">
    <property type="component" value="Unassembled WGS sequence"/>
</dbReference>
<reference evidence="2 3" key="1">
    <citation type="journal article" date="2018" name="J. Microbiol.">
        <title>Bacillus spongiae sp. nov., isolated from sponge of Jeju Island.</title>
        <authorList>
            <person name="Lee G.E."/>
            <person name="Im W.T."/>
            <person name="Park J.S."/>
        </authorList>
    </citation>
    <scope>NUCLEOTIDE SEQUENCE [LARGE SCALE GENOMIC DNA]</scope>
    <source>
        <strain evidence="2 3">135PIL107-10</strain>
    </source>
</reference>
<dbReference type="InterPro" id="IPR036397">
    <property type="entry name" value="RNaseH_sf"/>
</dbReference>
<dbReference type="EMBL" id="JBBAXC010000006">
    <property type="protein sequence ID" value="MEI5907265.1"/>
    <property type="molecule type" value="Genomic_DNA"/>
</dbReference>
<evidence type="ECO:0000313" key="3">
    <source>
        <dbReference type="Proteomes" id="UP001312865"/>
    </source>
</evidence>
<dbReference type="Gene3D" id="3.30.420.10">
    <property type="entry name" value="Ribonuclease H-like superfamily/Ribonuclease H"/>
    <property type="match status" value="1"/>
</dbReference>
<name>A0ABU8HDB8_9BACI</name>
<dbReference type="PROSITE" id="PS50879">
    <property type="entry name" value="RNASE_H_1"/>
    <property type="match status" value="1"/>
</dbReference>
<dbReference type="CDD" id="cd09279">
    <property type="entry name" value="RNase_HI_like"/>
    <property type="match status" value="1"/>
</dbReference>
<protein>
    <submittedName>
        <fullName evidence="2">RNase H family protein</fullName>
    </submittedName>
</protein>
<dbReference type="InterPro" id="IPR053151">
    <property type="entry name" value="RNase_H-like"/>
</dbReference>
<dbReference type="RefSeq" id="WP_336586700.1">
    <property type="nucleotide sequence ID" value="NZ_JBBAXC010000006.1"/>
</dbReference>
<dbReference type="SUPFAM" id="SSF53098">
    <property type="entry name" value="Ribonuclease H-like"/>
    <property type="match status" value="1"/>
</dbReference>
<keyword evidence="3" id="KW-1185">Reference proteome</keyword>
<proteinExistence type="predicted"/>
<dbReference type="InterPro" id="IPR002156">
    <property type="entry name" value="RNaseH_domain"/>
</dbReference>
<dbReference type="PANTHER" id="PTHR47723">
    <property type="entry name" value="OS05G0353850 PROTEIN"/>
    <property type="match status" value="1"/>
</dbReference>
<evidence type="ECO:0000259" key="1">
    <source>
        <dbReference type="PROSITE" id="PS50879"/>
    </source>
</evidence>
<evidence type="ECO:0000313" key="2">
    <source>
        <dbReference type="EMBL" id="MEI5907265.1"/>
    </source>
</evidence>
<feature type="domain" description="RNase H type-1" evidence="1">
    <location>
        <begin position="1"/>
        <end position="126"/>
    </location>
</feature>
<comment type="caution">
    <text evidence="2">The sequence shown here is derived from an EMBL/GenBank/DDBJ whole genome shotgun (WGS) entry which is preliminary data.</text>
</comment>
<dbReference type="InterPro" id="IPR012337">
    <property type="entry name" value="RNaseH-like_sf"/>
</dbReference>
<dbReference type="Pfam" id="PF00075">
    <property type="entry name" value="RNase_H"/>
    <property type="match status" value="1"/>
</dbReference>
<dbReference type="PANTHER" id="PTHR47723:SF19">
    <property type="entry name" value="POLYNUCLEOTIDYL TRANSFERASE, RIBONUCLEASE H-LIKE SUPERFAMILY PROTEIN"/>
    <property type="match status" value="1"/>
</dbReference>
<accession>A0ABU8HDB8</accession>
<gene>
    <name evidence="2" type="ORF">WAK64_09365</name>
</gene>
<organism evidence="2 3">
    <name type="scientific">Bacillus spongiae</name>
    <dbReference type="NCBI Taxonomy" id="2683610"/>
    <lineage>
        <taxon>Bacteria</taxon>
        <taxon>Bacillati</taxon>
        <taxon>Bacillota</taxon>
        <taxon>Bacilli</taxon>
        <taxon>Bacillales</taxon>
        <taxon>Bacillaceae</taxon>
        <taxon>Bacillus</taxon>
    </lineage>
</organism>
<sequence length="140" mass="15618">MVEVYIDGASAGNPGPSGAGIHIKHHGKAESYSIPLGIKNNHEAEFLAFLFALKKCEEYQFTIVSVRTDSQALVSAVEKGFVKRDQYKKIYDKIEQILRQHELYFIKWIPGSENHIADALARKAIHLNEGSQSESSAESE</sequence>